<dbReference type="GO" id="GO:0006351">
    <property type="term" value="P:DNA-templated transcription"/>
    <property type="evidence" value="ECO:0007669"/>
    <property type="project" value="InterPro"/>
</dbReference>
<dbReference type="AlphaFoldDB" id="A0AAD7GG36"/>
<name>A0AAD7GG36_MYCRO</name>
<dbReference type="InterPro" id="IPR050987">
    <property type="entry name" value="AtrR-like"/>
</dbReference>
<comment type="caution">
    <text evidence="4">The sequence shown here is derived from an EMBL/GenBank/DDBJ whole genome shotgun (WGS) entry which is preliminary data.</text>
</comment>
<dbReference type="EMBL" id="JARKIE010000046">
    <property type="protein sequence ID" value="KAJ7693300.1"/>
    <property type="molecule type" value="Genomic_DNA"/>
</dbReference>
<keyword evidence="1" id="KW-0479">Metal-binding</keyword>
<dbReference type="InterPro" id="IPR007219">
    <property type="entry name" value="XnlR_reg_dom"/>
</dbReference>
<proteinExistence type="predicted"/>
<dbReference type="GO" id="GO:0003677">
    <property type="term" value="F:DNA binding"/>
    <property type="evidence" value="ECO:0007669"/>
    <property type="project" value="InterPro"/>
</dbReference>
<dbReference type="Pfam" id="PF04082">
    <property type="entry name" value="Fungal_trans"/>
    <property type="match status" value="1"/>
</dbReference>
<evidence type="ECO:0000313" key="5">
    <source>
        <dbReference type="Proteomes" id="UP001221757"/>
    </source>
</evidence>
<evidence type="ECO:0000313" key="4">
    <source>
        <dbReference type="EMBL" id="KAJ7693300.1"/>
    </source>
</evidence>
<accession>A0AAD7GG36</accession>
<dbReference type="GO" id="GO:0008270">
    <property type="term" value="F:zinc ion binding"/>
    <property type="evidence" value="ECO:0007669"/>
    <property type="project" value="InterPro"/>
</dbReference>
<dbReference type="Proteomes" id="UP001221757">
    <property type="component" value="Unassembled WGS sequence"/>
</dbReference>
<dbReference type="SUPFAM" id="SSF57701">
    <property type="entry name" value="Zn2/Cys6 DNA-binding domain"/>
    <property type="match status" value="1"/>
</dbReference>
<dbReference type="SMART" id="SM00066">
    <property type="entry name" value="GAL4"/>
    <property type="match status" value="1"/>
</dbReference>
<keyword evidence="2" id="KW-0539">Nucleus</keyword>
<keyword evidence="5" id="KW-1185">Reference proteome</keyword>
<dbReference type="InterPro" id="IPR036864">
    <property type="entry name" value="Zn2-C6_fun-type_DNA-bd_sf"/>
</dbReference>
<reference evidence="4" key="1">
    <citation type="submission" date="2023-03" db="EMBL/GenBank/DDBJ databases">
        <title>Massive genome expansion in bonnet fungi (Mycena s.s.) driven by repeated elements and novel gene families across ecological guilds.</title>
        <authorList>
            <consortium name="Lawrence Berkeley National Laboratory"/>
            <person name="Harder C.B."/>
            <person name="Miyauchi S."/>
            <person name="Viragh M."/>
            <person name="Kuo A."/>
            <person name="Thoen E."/>
            <person name="Andreopoulos B."/>
            <person name="Lu D."/>
            <person name="Skrede I."/>
            <person name="Drula E."/>
            <person name="Henrissat B."/>
            <person name="Morin E."/>
            <person name="Kohler A."/>
            <person name="Barry K."/>
            <person name="LaButti K."/>
            <person name="Morin E."/>
            <person name="Salamov A."/>
            <person name="Lipzen A."/>
            <person name="Mereny Z."/>
            <person name="Hegedus B."/>
            <person name="Baldrian P."/>
            <person name="Stursova M."/>
            <person name="Weitz H."/>
            <person name="Taylor A."/>
            <person name="Grigoriev I.V."/>
            <person name="Nagy L.G."/>
            <person name="Martin F."/>
            <person name="Kauserud H."/>
        </authorList>
    </citation>
    <scope>NUCLEOTIDE SEQUENCE</scope>
    <source>
        <strain evidence="4">CBHHK067</strain>
    </source>
</reference>
<dbReference type="PANTHER" id="PTHR46910">
    <property type="entry name" value="TRANSCRIPTION FACTOR PDR1"/>
    <property type="match status" value="1"/>
</dbReference>
<dbReference type="Pfam" id="PF00172">
    <property type="entry name" value="Zn_clus"/>
    <property type="match status" value="1"/>
</dbReference>
<dbReference type="PROSITE" id="PS00463">
    <property type="entry name" value="ZN2_CY6_FUNGAL_1"/>
    <property type="match status" value="1"/>
</dbReference>
<evidence type="ECO:0000256" key="1">
    <source>
        <dbReference type="ARBA" id="ARBA00022723"/>
    </source>
</evidence>
<dbReference type="InterPro" id="IPR001138">
    <property type="entry name" value="Zn2Cys6_DnaBD"/>
</dbReference>
<gene>
    <name evidence="4" type="ORF">B0H17DRAFT_1059641</name>
</gene>
<evidence type="ECO:0000256" key="2">
    <source>
        <dbReference type="ARBA" id="ARBA00023242"/>
    </source>
</evidence>
<sequence>MFSEMTVEIDSNAEKWTSSRPRQRRIQGACDVCKRRKIRCDSSEMPGNRCSHCTNMGLDCTHVDLMKTSTSAKGYVAALESRVEKLERLLNKLLPGINLTEHLENDVDVEPLLPHSAETPLQRNDEESLSGGLRKLKLDPEQNRFFGKSSGVQLVQTALNFKSHFSGIPHSYPILPNKRENYWAPVPWLLPPPDENPLYTFPDPDLLTSLVNLYFKEVNPCSPVLHRPTFKRKLAANLHIRDHRFAATVLMVCSLGARHSDDPRVLLEGETTRHSAGHKWHSQVSVIPKHLIYKPDLYELQTIALSAMFLMAISPTALCWNQIGFGLRRAQDVGAHRRNAQPRSKSLNEQWNRVFWVLLCLEWQFGTITGRPLAMHDQDFDQEFPLDCDDEYWDLNFEQPKDKPSEISYFIHCAKLLEIQAAVTTTLYSARKPKDLYGRSSPHTDTQNIMAFDSALNSWLLEVPEHLWWDPKRKNTLHFKQSALLYTAYYNVQILVHRPYIPTPRTVSLPGAHPSLAICTNAARSCARIFDAQDQLGIPVHPGALPVVFTAGVVLLLHAWSGKRSGFADTSSKELELVQTCLKLATAAEERYIAAGRYKDVLNRLLHAGDNLDLLFDMKPISTAPPLPQRGYEAFTPQPTSQAASTVTHEAFLSRPPQQSLDVTLDPRSPIFC</sequence>
<protein>
    <submittedName>
        <fullName evidence="4">Fungal-specific transcription factor domain-containing protein</fullName>
    </submittedName>
</protein>
<dbReference type="Gene3D" id="4.10.240.10">
    <property type="entry name" value="Zn(2)-C6 fungal-type DNA-binding domain"/>
    <property type="match status" value="1"/>
</dbReference>
<dbReference type="PROSITE" id="PS50048">
    <property type="entry name" value="ZN2_CY6_FUNGAL_2"/>
    <property type="match status" value="1"/>
</dbReference>
<dbReference type="GO" id="GO:0000981">
    <property type="term" value="F:DNA-binding transcription factor activity, RNA polymerase II-specific"/>
    <property type="evidence" value="ECO:0007669"/>
    <property type="project" value="InterPro"/>
</dbReference>
<feature type="domain" description="Zn(2)-C6 fungal-type" evidence="3">
    <location>
        <begin position="29"/>
        <end position="62"/>
    </location>
</feature>
<dbReference type="CDD" id="cd00067">
    <property type="entry name" value="GAL4"/>
    <property type="match status" value="1"/>
</dbReference>
<evidence type="ECO:0000259" key="3">
    <source>
        <dbReference type="PROSITE" id="PS50048"/>
    </source>
</evidence>
<dbReference type="PANTHER" id="PTHR46910:SF38">
    <property type="entry name" value="ZN(2)-C6 FUNGAL-TYPE DOMAIN-CONTAINING PROTEIN"/>
    <property type="match status" value="1"/>
</dbReference>
<dbReference type="CDD" id="cd12148">
    <property type="entry name" value="fungal_TF_MHR"/>
    <property type="match status" value="1"/>
</dbReference>
<organism evidence="4 5">
    <name type="scientific">Mycena rosella</name>
    <name type="common">Pink bonnet</name>
    <name type="synonym">Agaricus rosellus</name>
    <dbReference type="NCBI Taxonomy" id="1033263"/>
    <lineage>
        <taxon>Eukaryota</taxon>
        <taxon>Fungi</taxon>
        <taxon>Dikarya</taxon>
        <taxon>Basidiomycota</taxon>
        <taxon>Agaricomycotina</taxon>
        <taxon>Agaricomycetes</taxon>
        <taxon>Agaricomycetidae</taxon>
        <taxon>Agaricales</taxon>
        <taxon>Marasmiineae</taxon>
        <taxon>Mycenaceae</taxon>
        <taxon>Mycena</taxon>
    </lineage>
</organism>
<dbReference type="SMART" id="SM00906">
    <property type="entry name" value="Fungal_trans"/>
    <property type="match status" value="1"/>
</dbReference>